<dbReference type="Gramene" id="KCW56535">
    <property type="protein sequence ID" value="KCW56535"/>
    <property type="gene ID" value="EUGRSUZ_I02270"/>
</dbReference>
<proteinExistence type="predicted"/>
<organism evidence="1">
    <name type="scientific">Eucalyptus grandis</name>
    <name type="common">Flooded gum</name>
    <dbReference type="NCBI Taxonomy" id="71139"/>
    <lineage>
        <taxon>Eukaryota</taxon>
        <taxon>Viridiplantae</taxon>
        <taxon>Streptophyta</taxon>
        <taxon>Embryophyta</taxon>
        <taxon>Tracheophyta</taxon>
        <taxon>Spermatophyta</taxon>
        <taxon>Magnoliopsida</taxon>
        <taxon>eudicotyledons</taxon>
        <taxon>Gunneridae</taxon>
        <taxon>Pentapetalae</taxon>
        <taxon>rosids</taxon>
        <taxon>malvids</taxon>
        <taxon>Myrtales</taxon>
        <taxon>Myrtaceae</taxon>
        <taxon>Myrtoideae</taxon>
        <taxon>Eucalypteae</taxon>
        <taxon>Eucalyptus</taxon>
    </lineage>
</organism>
<evidence type="ECO:0000313" key="1">
    <source>
        <dbReference type="EMBL" id="KCW56535.1"/>
    </source>
</evidence>
<dbReference type="EMBL" id="KK198761">
    <property type="protein sequence ID" value="KCW56535.1"/>
    <property type="molecule type" value="Genomic_DNA"/>
</dbReference>
<dbReference type="InParanoid" id="A0A059ASY2"/>
<protein>
    <submittedName>
        <fullName evidence="1">Uncharacterized protein</fullName>
    </submittedName>
</protein>
<dbReference type="AlphaFoldDB" id="A0A059ASY2"/>
<gene>
    <name evidence="1" type="ORF">EUGRSUZ_I02270</name>
</gene>
<name>A0A059ASY2_EUCGR</name>
<reference evidence="1" key="1">
    <citation type="submission" date="2013-07" db="EMBL/GenBank/DDBJ databases">
        <title>The genome of Eucalyptus grandis.</title>
        <authorList>
            <person name="Schmutz J."/>
            <person name="Hayes R."/>
            <person name="Myburg A."/>
            <person name="Tuskan G."/>
            <person name="Grattapaglia D."/>
            <person name="Rokhsar D.S."/>
        </authorList>
    </citation>
    <scope>NUCLEOTIDE SEQUENCE</scope>
    <source>
        <tissue evidence="1">Leaf extractions</tissue>
    </source>
</reference>
<accession>A0A059ASY2</accession>
<sequence>MRSGSCQDMPKCLAIDLKNSRYRNTIQELDQLLLSLAAEFIEAPRGPFPYIFNHLQTLECPENHEFVWILNETELTLSCNQ</sequence>